<comment type="caution">
    <text evidence="1">The sequence shown here is derived from an EMBL/GenBank/DDBJ whole genome shotgun (WGS) entry which is preliminary data.</text>
</comment>
<dbReference type="AlphaFoldDB" id="A0A3N5BB62"/>
<gene>
    <name evidence="1" type="ORF">EDD62_1714</name>
</gene>
<sequence length="71" mass="8393">MKGTAIVTILRTEYKCSDGCCYEEWYDVTISINEEDIMTERYNWDYNEDYVVDALEALGYDVSVEHLTEDY</sequence>
<evidence type="ECO:0000313" key="1">
    <source>
        <dbReference type="EMBL" id="RPF54754.1"/>
    </source>
</evidence>
<organism evidence="1 2">
    <name type="scientific">Abyssicoccus albus</name>
    <dbReference type="NCBI Taxonomy" id="1817405"/>
    <lineage>
        <taxon>Bacteria</taxon>
        <taxon>Bacillati</taxon>
        <taxon>Bacillota</taxon>
        <taxon>Bacilli</taxon>
        <taxon>Bacillales</taxon>
        <taxon>Abyssicoccaceae</taxon>
    </lineage>
</organism>
<dbReference type="RefSeq" id="WP_123808630.1">
    <property type="nucleotide sequence ID" value="NZ_RKRK01000006.1"/>
</dbReference>
<dbReference type="Proteomes" id="UP000277108">
    <property type="component" value="Unassembled WGS sequence"/>
</dbReference>
<accession>A0A3N5BB62</accession>
<keyword evidence="2" id="KW-1185">Reference proteome</keyword>
<evidence type="ECO:0000313" key="2">
    <source>
        <dbReference type="Proteomes" id="UP000277108"/>
    </source>
</evidence>
<name>A0A3N5BB62_9BACL</name>
<reference evidence="1 2" key="1">
    <citation type="submission" date="2018-11" db="EMBL/GenBank/DDBJ databases">
        <title>Genomic Encyclopedia of Type Strains, Phase IV (KMG-IV): sequencing the most valuable type-strain genomes for metagenomic binning, comparative biology and taxonomic classification.</title>
        <authorList>
            <person name="Goeker M."/>
        </authorList>
    </citation>
    <scope>NUCLEOTIDE SEQUENCE [LARGE SCALE GENOMIC DNA]</scope>
    <source>
        <strain evidence="1 2">DSM 29158</strain>
    </source>
</reference>
<proteinExistence type="predicted"/>
<protein>
    <submittedName>
        <fullName evidence="1">Uncharacterized protein</fullName>
    </submittedName>
</protein>
<dbReference type="EMBL" id="RKRK01000006">
    <property type="protein sequence ID" value="RPF54754.1"/>
    <property type="molecule type" value="Genomic_DNA"/>
</dbReference>